<dbReference type="AlphaFoldDB" id="A0AAD9K228"/>
<dbReference type="Proteomes" id="UP001209878">
    <property type="component" value="Unassembled WGS sequence"/>
</dbReference>
<dbReference type="FunFam" id="3.20.20.80:FF:000007">
    <property type="entry name" value="Acidic mammalian chitinase"/>
    <property type="match status" value="1"/>
</dbReference>
<comment type="similarity">
    <text evidence="7">Belongs to the glycosyl hydrolase 18 family.</text>
</comment>
<dbReference type="SUPFAM" id="SSF51445">
    <property type="entry name" value="(Trans)glycosidases"/>
    <property type="match status" value="2"/>
</dbReference>
<evidence type="ECO:0000256" key="6">
    <source>
        <dbReference type="RuleBase" id="RU000489"/>
    </source>
</evidence>
<accession>A0AAD9K228</accession>
<reference evidence="9" key="1">
    <citation type="journal article" date="2023" name="Mol. Biol. Evol.">
        <title>Third-Generation Sequencing Reveals the Adaptive Role of the Epigenome in Three Deep-Sea Polychaetes.</title>
        <authorList>
            <person name="Perez M."/>
            <person name="Aroh O."/>
            <person name="Sun Y."/>
            <person name="Lan Y."/>
            <person name="Juniper S.K."/>
            <person name="Young C.R."/>
            <person name="Angers B."/>
            <person name="Qian P.Y."/>
        </authorList>
    </citation>
    <scope>NUCLEOTIDE SEQUENCE</scope>
    <source>
        <strain evidence="9">R07B-5</strain>
    </source>
</reference>
<feature type="domain" description="GH18" evidence="8">
    <location>
        <begin position="13"/>
        <end position="385"/>
    </location>
</feature>
<dbReference type="InterPro" id="IPR011583">
    <property type="entry name" value="Chitinase_II/V-like_cat"/>
</dbReference>
<gene>
    <name evidence="9" type="ORF">NP493_1463g00004</name>
</gene>
<dbReference type="SMART" id="SM00636">
    <property type="entry name" value="Glyco_18"/>
    <property type="match status" value="1"/>
</dbReference>
<protein>
    <recommendedName>
        <fullName evidence="8">GH18 domain-containing protein</fullName>
    </recommendedName>
</protein>
<evidence type="ECO:0000256" key="7">
    <source>
        <dbReference type="RuleBase" id="RU004453"/>
    </source>
</evidence>
<dbReference type="GO" id="GO:0004568">
    <property type="term" value="F:chitinase activity"/>
    <property type="evidence" value="ECO:0007669"/>
    <property type="project" value="UniProtKB-ARBA"/>
</dbReference>
<keyword evidence="1" id="KW-0732">Signal</keyword>
<evidence type="ECO:0000256" key="2">
    <source>
        <dbReference type="ARBA" id="ARBA00022801"/>
    </source>
</evidence>
<evidence type="ECO:0000256" key="5">
    <source>
        <dbReference type="ARBA" id="ARBA00023295"/>
    </source>
</evidence>
<dbReference type="InterPro" id="IPR017853">
    <property type="entry name" value="GH"/>
</dbReference>
<dbReference type="PROSITE" id="PS01095">
    <property type="entry name" value="GH18_1"/>
    <property type="match status" value="2"/>
</dbReference>
<organism evidence="9 10">
    <name type="scientific">Ridgeia piscesae</name>
    <name type="common">Tubeworm</name>
    <dbReference type="NCBI Taxonomy" id="27915"/>
    <lineage>
        <taxon>Eukaryota</taxon>
        <taxon>Metazoa</taxon>
        <taxon>Spiralia</taxon>
        <taxon>Lophotrochozoa</taxon>
        <taxon>Annelida</taxon>
        <taxon>Polychaeta</taxon>
        <taxon>Sedentaria</taxon>
        <taxon>Canalipalpata</taxon>
        <taxon>Sabellida</taxon>
        <taxon>Siboglinidae</taxon>
        <taxon>Ridgeia</taxon>
    </lineage>
</organism>
<dbReference type="Pfam" id="PF00704">
    <property type="entry name" value="Glyco_hydro_18"/>
    <property type="match status" value="2"/>
</dbReference>
<dbReference type="Gene3D" id="3.10.50.10">
    <property type="match status" value="1"/>
</dbReference>
<dbReference type="GO" id="GO:0005576">
    <property type="term" value="C:extracellular region"/>
    <property type="evidence" value="ECO:0007669"/>
    <property type="project" value="TreeGrafter"/>
</dbReference>
<dbReference type="PROSITE" id="PS51910">
    <property type="entry name" value="GH18_2"/>
    <property type="match status" value="2"/>
</dbReference>
<sequence>MTTCRVCRSGYNYKRVCYYTTWSGEREGDARFEASDVDTSLCTHVVYAFANITEYSLSPFRRADMGRNGGYAKVNALKRKRRSLRTLLSVGGWDMGTRDMKRILARRWRRRAFIRNSIAYLRTNGFDGLDLNFEYPGSRGSPPGDRRRFTFLCREMKQAFIKDGVNRKRPRLLLSAAVPAGKTFIDRGYEIRQISKYLDWVSVMSYDLHGVWDRKTGFVAPLKPRSGEYQAQRYANVQWVAKYWISRGCPKRKLILGMPLYGRSFTLRSAYSHGVGAAITTTGPAGPLIQQEGVYSYSEVCRVFTNGGGTSEWDDEQVAPFAYKGRAWVGYDDRMSLQQKVKWMMREGYGGWMVWSLDLDDFNGRSCNMGKYPLLRVLNGVLNGHTYTKRTATTCTVSAMCLCSYAKVNALKRKRRSLRTLLSVGGWDMGTRDMKRILARRWRRRAFIRNSIAYLRTNGFDGLDLNFEYPGCRGSPPGDRRRFTFLCRVWFSNDFQQCLSLKKRHRFETVNTRHH</sequence>
<dbReference type="InterPro" id="IPR050314">
    <property type="entry name" value="Glycosyl_Hydrlase_18"/>
</dbReference>
<keyword evidence="2 6" id="KW-0378">Hydrolase</keyword>
<evidence type="ECO:0000313" key="9">
    <source>
        <dbReference type="EMBL" id="KAK2163322.1"/>
    </source>
</evidence>
<comment type="caution">
    <text evidence="9">The sequence shown here is derived from an EMBL/GenBank/DDBJ whole genome shotgun (WGS) entry which is preliminary data.</text>
</comment>
<dbReference type="InterPro" id="IPR029070">
    <property type="entry name" value="Chitinase_insertion_sf"/>
</dbReference>
<dbReference type="SUPFAM" id="SSF54556">
    <property type="entry name" value="Chitinase insertion domain"/>
    <property type="match status" value="1"/>
</dbReference>
<evidence type="ECO:0000256" key="4">
    <source>
        <dbReference type="ARBA" id="ARBA00023180"/>
    </source>
</evidence>
<dbReference type="GO" id="GO:0008061">
    <property type="term" value="F:chitin binding"/>
    <property type="evidence" value="ECO:0007669"/>
    <property type="project" value="InterPro"/>
</dbReference>
<keyword evidence="4" id="KW-0325">Glycoprotein</keyword>
<feature type="domain" description="GH18" evidence="8">
    <location>
        <begin position="405"/>
        <end position="515"/>
    </location>
</feature>
<dbReference type="Gene3D" id="3.20.20.80">
    <property type="entry name" value="Glycosidases"/>
    <property type="match status" value="2"/>
</dbReference>
<evidence type="ECO:0000256" key="1">
    <source>
        <dbReference type="ARBA" id="ARBA00022729"/>
    </source>
</evidence>
<dbReference type="FunFam" id="3.10.50.10:FF:000003">
    <property type="entry name" value="Class V chitinase CHIT5b"/>
    <property type="match status" value="1"/>
</dbReference>
<evidence type="ECO:0000313" key="10">
    <source>
        <dbReference type="Proteomes" id="UP001209878"/>
    </source>
</evidence>
<dbReference type="EMBL" id="JAODUO010001467">
    <property type="protein sequence ID" value="KAK2163322.1"/>
    <property type="molecule type" value="Genomic_DNA"/>
</dbReference>
<dbReference type="PANTHER" id="PTHR11177">
    <property type="entry name" value="CHITINASE"/>
    <property type="match status" value="1"/>
</dbReference>
<keyword evidence="3" id="KW-1015">Disulfide bond</keyword>
<proteinExistence type="inferred from homology"/>
<dbReference type="GO" id="GO:0005975">
    <property type="term" value="P:carbohydrate metabolic process"/>
    <property type="evidence" value="ECO:0007669"/>
    <property type="project" value="InterPro"/>
</dbReference>
<dbReference type="InterPro" id="IPR001223">
    <property type="entry name" value="Glyco_hydro18_cat"/>
</dbReference>
<evidence type="ECO:0000259" key="8">
    <source>
        <dbReference type="PROSITE" id="PS51910"/>
    </source>
</evidence>
<evidence type="ECO:0000256" key="3">
    <source>
        <dbReference type="ARBA" id="ARBA00023157"/>
    </source>
</evidence>
<name>A0AAD9K228_RIDPI</name>
<keyword evidence="5 6" id="KW-0326">Glycosidase</keyword>
<dbReference type="InterPro" id="IPR001579">
    <property type="entry name" value="Glyco_hydro_18_chit_AS"/>
</dbReference>
<keyword evidence="10" id="KW-1185">Reference proteome</keyword>
<dbReference type="PANTHER" id="PTHR11177:SF317">
    <property type="entry name" value="CHITINASE 12-RELATED"/>
    <property type="match status" value="1"/>
</dbReference>
<dbReference type="GO" id="GO:0006032">
    <property type="term" value="P:chitin catabolic process"/>
    <property type="evidence" value="ECO:0007669"/>
    <property type="project" value="UniProtKB-ARBA"/>
</dbReference>